<evidence type="ECO:0000256" key="1">
    <source>
        <dbReference type="ARBA" id="ARBA00005417"/>
    </source>
</evidence>
<dbReference type="GO" id="GO:0005524">
    <property type="term" value="F:ATP binding"/>
    <property type="evidence" value="ECO:0007669"/>
    <property type="project" value="UniProtKB-KW"/>
</dbReference>
<gene>
    <name evidence="6" type="ORF">IAB26_01505</name>
</gene>
<dbReference type="InterPro" id="IPR025302">
    <property type="entry name" value="DrrA1/2-like_C"/>
</dbReference>
<reference evidence="6" key="1">
    <citation type="submission" date="2020-10" db="EMBL/GenBank/DDBJ databases">
        <authorList>
            <person name="Gilroy R."/>
        </authorList>
    </citation>
    <scope>NUCLEOTIDE SEQUENCE</scope>
    <source>
        <strain evidence="6">ChiSjej3B21-11622</strain>
    </source>
</reference>
<dbReference type="Pfam" id="PF13732">
    <property type="entry name" value="DrrA1-3_C"/>
    <property type="match status" value="1"/>
</dbReference>
<evidence type="ECO:0000259" key="5">
    <source>
        <dbReference type="PROSITE" id="PS50893"/>
    </source>
</evidence>
<dbReference type="GO" id="GO:0016887">
    <property type="term" value="F:ATP hydrolysis activity"/>
    <property type="evidence" value="ECO:0007669"/>
    <property type="project" value="InterPro"/>
</dbReference>
<dbReference type="Gene3D" id="3.40.50.300">
    <property type="entry name" value="P-loop containing nucleotide triphosphate hydrolases"/>
    <property type="match status" value="1"/>
</dbReference>
<dbReference type="PANTHER" id="PTHR42711:SF5">
    <property type="entry name" value="ABC TRANSPORTER ATP-BINDING PROTEIN NATA"/>
    <property type="match status" value="1"/>
</dbReference>
<dbReference type="AlphaFoldDB" id="A0A9D0ZTM9"/>
<keyword evidence="2" id="KW-0813">Transport</keyword>
<dbReference type="InterPro" id="IPR027417">
    <property type="entry name" value="P-loop_NTPase"/>
</dbReference>
<evidence type="ECO:0000313" key="7">
    <source>
        <dbReference type="Proteomes" id="UP000886886"/>
    </source>
</evidence>
<proteinExistence type="inferred from homology"/>
<accession>A0A9D0ZTM9</accession>
<dbReference type="EMBL" id="DVFT01000019">
    <property type="protein sequence ID" value="HIQ95215.1"/>
    <property type="molecule type" value="Genomic_DNA"/>
</dbReference>
<keyword evidence="3" id="KW-0547">Nucleotide-binding</keyword>
<dbReference type="PROSITE" id="PS00211">
    <property type="entry name" value="ABC_TRANSPORTER_1"/>
    <property type="match status" value="1"/>
</dbReference>
<dbReference type="InterPro" id="IPR050763">
    <property type="entry name" value="ABC_transporter_ATP-binding"/>
</dbReference>
<evidence type="ECO:0000256" key="3">
    <source>
        <dbReference type="ARBA" id="ARBA00022741"/>
    </source>
</evidence>
<reference evidence="6" key="2">
    <citation type="journal article" date="2021" name="PeerJ">
        <title>Extensive microbial diversity within the chicken gut microbiome revealed by metagenomics and culture.</title>
        <authorList>
            <person name="Gilroy R."/>
            <person name="Ravi A."/>
            <person name="Getino M."/>
            <person name="Pursley I."/>
            <person name="Horton D.L."/>
            <person name="Alikhan N.F."/>
            <person name="Baker D."/>
            <person name="Gharbi K."/>
            <person name="Hall N."/>
            <person name="Watson M."/>
            <person name="Adriaenssens E.M."/>
            <person name="Foster-Nyarko E."/>
            <person name="Jarju S."/>
            <person name="Secka A."/>
            <person name="Antonio M."/>
            <person name="Oren A."/>
            <person name="Chaudhuri R.R."/>
            <person name="La Ragione R."/>
            <person name="Hildebrand F."/>
            <person name="Pallen M.J."/>
        </authorList>
    </citation>
    <scope>NUCLEOTIDE SEQUENCE</scope>
    <source>
        <strain evidence="6">ChiSjej3B21-11622</strain>
    </source>
</reference>
<comment type="similarity">
    <text evidence="1">Belongs to the ABC transporter superfamily.</text>
</comment>
<dbReference type="SUPFAM" id="SSF52540">
    <property type="entry name" value="P-loop containing nucleoside triphosphate hydrolases"/>
    <property type="match status" value="1"/>
</dbReference>
<dbReference type="InterPro" id="IPR003439">
    <property type="entry name" value="ABC_transporter-like_ATP-bd"/>
</dbReference>
<organism evidence="6 7">
    <name type="scientific">Candidatus Limivivens merdigallinarum</name>
    <dbReference type="NCBI Taxonomy" id="2840859"/>
    <lineage>
        <taxon>Bacteria</taxon>
        <taxon>Bacillati</taxon>
        <taxon>Bacillota</taxon>
        <taxon>Clostridia</taxon>
        <taxon>Lachnospirales</taxon>
        <taxon>Lachnospiraceae</taxon>
        <taxon>Lachnospiraceae incertae sedis</taxon>
        <taxon>Candidatus Limivivens</taxon>
    </lineage>
</organism>
<evidence type="ECO:0000256" key="4">
    <source>
        <dbReference type="ARBA" id="ARBA00022840"/>
    </source>
</evidence>
<dbReference type="Proteomes" id="UP000886886">
    <property type="component" value="Unassembled WGS sequence"/>
</dbReference>
<dbReference type="Pfam" id="PF00005">
    <property type="entry name" value="ABC_tran"/>
    <property type="match status" value="1"/>
</dbReference>
<evidence type="ECO:0000313" key="6">
    <source>
        <dbReference type="EMBL" id="HIQ95215.1"/>
    </source>
</evidence>
<evidence type="ECO:0000256" key="2">
    <source>
        <dbReference type="ARBA" id="ARBA00022448"/>
    </source>
</evidence>
<keyword evidence="4 6" id="KW-0067">ATP-binding</keyword>
<comment type="caution">
    <text evidence="6">The sequence shown here is derived from an EMBL/GenBank/DDBJ whole genome shotgun (WGS) entry which is preliminary data.</text>
</comment>
<name>A0A9D0ZTM9_9FIRM</name>
<dbReference type="PANTHER" id="PTHR42711">
    <property type="entry name" value="ABC TRANSPORTER ATP-BINDING PROTEIN"/>
    <property type="match status" value="1"/>
</dbReference>
<dbReference type="SMART" id="SM00382">
    <property type="entry name" value="AAA"/>
    <property type="match status" value="1"/>
</dbReference>
<protein>
    <submittedName>
        <fullName evidence="6">ATP-binding cassette domain-containing protein</fullName>
    </submittedName>
</protein>
<dbReference type="InterPro" id="IPR003593">
    <property type="entry name" value="AAA+_ATPase"/>
</dbReference>
<dbReference type="PROSITE" id="PS50893">
    <property type="entry name" value="ABC_TRANSPORTER_2"/>
    <property type="match status" value="1"/>
</dbReference>
<dbReference type="InterPro" id="IPR017871">
    <property type="entry name" value="ABC_transporter-like_CS"/>
</dbReference>
<sequence length="298" mass="33022">MSLEVKQLTKSFGSNVAIDHLSLSMDAPGIYGLIGTNGAGKTTTIRCILGIMEPDEGTALWNGKRISRETLKFGYLPEERGIYMKTKVLEQLVYFGMLRGMNRTDARNSALSYLKRLKIADYKNTPAEKLSKGNQQKIQLIAALIHHPTLIFLDEPFSGLDPLNAEILRSLLAELVEEGCYIVMSSHQMSTVEEFCRDLVILTKGHTVLQGNLKAIKAGYGHTNLVLSTAEDVDTLAAKHGLTLLNQGAQESEYKITGDAMAQEFLTELLNRKIFPTKYEIKEPSLQEIFVEKVGAAQ</sequence>
<feature type="domain" description="ABC transporter" evidence="5">
    <location>
        <begin position="3"/>
        <end position="229"/>
    </location>
</feature>